<gene>
    <name evidence="2" type="ORF">SEMRO_3583_G349330.1</name>
</gene>
<name>A0A9N8F240_9STRA</name>
<feature type="region of interest" description="Disordered" evidence="1">
    <location>
        <begin position="1"/>
        <end position="34"/>
    </location>
</feature>
<dbReference type="EMBL" id="CAICTM010003581">
    <property type="protein sequence ID" value="CAB9531471.1"/>
    <property type="molecule type" value="Genomic_DNA"/>
</dbReference>
<accession>A0A9N8F240</accession>
<reference evidence="2" key="1">
    <citation type="submission" date="2020-06" db="EMBL/GenBank/DDBJ databases">
        <authorList>
            <consortium name="Plant Systems Biology data submission"/>
        </authorList>
    </citation>
    <scope>NUCLEOTIDE SEQUENCE</scope>
    <source>
        <strain evidence="2">D6</strain>
    </source>
</reference>
<evidence type="ECO:0000256" key="1">
    <source>
        <dbReference type="SAM" id="MobiDB-lite"/>
    </source>
</evidence>
<sequence>MASKTRPTSLEGPRNQERTELSASGSQYETMDSTGPLPGVAASVYRCERYGWGTCLRTILEGIHDTACPLQSLQGQEETIVKHIYSFLASKWAHHVEDFPSSKAMTVDMTLMDARTPLATRASVLRLDSCTSLIDGSDKVDQDFDDDRAEYDV</sequence>
<keyword evidence="3" id="KW-1185">Reference proteome</keyword>
<evidence type="ECO:0000313" key="3">
    <source>
        <dbReference type="Proteomes" id="UP001153069"/>
    </source>
</evidence>
<protein>
    <submittedName>
        <fullName evidence="2">Uncharacterized protein</fullName>
    </submittedName>
</protein>
<dbReference type="AlphaFoldDB" id="A0A9N8F240"/>
<evidence type="ECO:0000313" key="2">
    <source>
        <dbReference type="EMBL" id="CAB9531471.1"/>
    </source>
</evidence>
<dbReference type="Proteomes" id="UP001153069">
    <property type="component" value="Unassembled WGS sequence"/>
</dbReference>
<feature type="compositionally biased region" description="Polar residues" evidence="1">
    <location>
        <begin position="21"/>
        <end position="33"/>
    </location>
</feature>
<organism evidence="2 3">
    <name type="scientific">Seminavis robusta</name>
    <dbReference type="NCBI Taxonomy" id="568900"/>
    <lineage>
        <taxon>Eukaryota</taxon>
        <taxon>Sar</taxon>
        <taxon>Stramenopiles</taxon>
        <taxon>Ochrophyta</taxon>
        <taxon>Bacillariophyta</taxon>
        <taxon>Bacillariophyceae</taxon>
        <taxon>Bacillariophycidae</taxon>
        <taxon>Naviculales</taxon>
        <taxon>Naviculaceae</taxon>
        <taxon>Seminavis</taxon>
    </lineage>
</organism>
<comment type="caution">
    <text evidence="2">The sequence shown here is derived from an EMBL/GenBank/DDBJ whole genome shotgun (WGS) entry which is preliminary data.</text>
</comment>
<proteinExistence type="predicted"/>